<feature type="repeat" description="WD" evidence="4">
    <location>
        <begin position="1"/>
        <end position="33"/>
    </location>
</feature>
<dbReference type="SMART" id="SM00320">
    <property type="entry name" value="WD40"/>
    <property type="match status" value="6"/>
</dbReference>
<dbReference type="AlphaFoldDB" id="A0A5J4UUL5"/>
<dbReference type="Pfam" id="PF00400">
    <property type="entry name" value="WD40"/>
    <property type="match status" value="6"/>
</dbReference>
<dbReference type="InterPro" id="IPR019775">
    <property type="entry name" value="WD40_repeat_CS"/>
</dbReference>
<evidence type="ECO:0000313" key="6">
    <source>
        <dbReference type="Proteomes" id="UP000324800"/>
    </source>
</evidence>
<feature type="repeat" description="WD" evidence="4">
    <location>
        <begin position="118"/>
        <end position="159"/>
    </location>
</feature>
<dbReference type="PANTHER" id="PTHR19923:SF0">
    <property type="entry name" value="PLEIOTROPIC REGULATOR 1"/>
    <property type="match status" value="1"/>
</dbReference>
<sequence length="338" mass="37901">CISTRIQNEIFYTGATDRTIKIWNTDSFKLQLTLTGHTFPVRGIVSSDRHPYLFSCSEDKEIFCWDLTQNKIVRKYHGHLSGVYCIAVHPTLDAIISGGRDSAARVWDMRTKAEVFILSGHRNTIGSMIVQEADPQIVTGSEDSTIKMWDLRTGKTMDELTYHKKGVKSLASHPFEFTFASGGADNVKKYAFSQNKYQNEDSNENRAGKGGQSSVFQNKFGQSLGGTQYLGNIDNCGETVNSLSLNEDGVLAGGCKDGSLCFWDYRTGYLFEKINDITQQVGTQDFEKTINACSFDRSGTRLITANSDKSIKIFIEDEKSTPETNPIEWAPKNDIRRW</sequence>
<evidence type="ECO:0000256" key="4">
    <source>
        <dbReference type="PROSITE-ProRule" id="PRU00221"/>
    </source>
</evidence>
<feature type="repeat" description="WD" evidence="4">
    <location>
        <begin position="34"/>
        <end position="75"/>
    </location>
</feature>
<dbReference type="InterPro" id="IPR020472">
    <property type="entry name" value="WD40_PAC1"/>
</dbReference>
<gene>
    <name evidence="5" type="ORF">EZS28_030593</name>
</gene>
<dbReference type="OrthoDB" id="10256122at2759"/>
<keyword evidence="2" id="KW-0677">Repeat</keyword>
<keyword evidence="1 4" id="KW-0853">WD repeat</keyword>
<dbReference type="InterPro" id="IPR045241">
    <property type="entry name" value="Prp46/PLRG1-like"/>
</dbReference>
<dbReference type="PROSITE" id="PS50082">
    <property type="entry name" value="WD_REPEATS_2"/>
    <property type="match status" value="4"/>
</dbReference>
<evidence type="ECO:0000313" key="5">
    <source>
        <dbReference type="EMBL" id="KAA6373880.1"/>
    </source>
</evidence>
<reference evidence="5 6" key="1">
    <citation type="submission" date="2019-03" db="EMBL/GenBank/DDBJ databases">
        <title>Single cell metagenomics reveals metabolic interactions within the superorganism composed of flagellate Streblomastix strix and complex community of Bacteroidetes bacteria on its surface.</title>
        <authorList>
            <person name="Treitli S.C."/>
            <person name="Kolisko M."/>
            <person name="Husnik F."/>
            <person name="Keeling P."/>
            <person name="Hampl V."/>
        </authorList>
    </citation>
    <scope>NUCLEOTIDE SEQUENCE [LARGE SCALE GENOMIC DNA]</scope>
    <source>
        <strain evidence="5">ST1C</strain>
    </source>
</reference>
<dbReference type="GO" id="GO:0071013">
    <property type="term" value="C:catalytic step 2 spliceosome"/>
    <property type="evidence" value="ECO:0007669"/>
    <property type="project" value="TreeGrafter"/>
</dbReference>
<comment type="caution">
    <text evidence="5">The sequence shown here is derived from an EMBL/GenBank/DDBJ whole genome shotgun (WGS) entry which is preliminary data.</text>
</comment>
<feature type="non-terminal residue" evidence="5">
    <location>
        <position position="1"/>
    </location>
</feature>
<feature type="repeat" description="WD" evidence="4">
    <location>
        <begin position="76"/>
        <end position="117"/>
    </location>
</feature>
<dbReference type="InterPro" id="IPR036322">
    <property type="entry name" value="WD40_repeat_dom_sf"/>
</dbReference>
<dbReference type="PROSITE" id="PS50294">
    <property type="entry name" value="WD_REPEATS_REGION"/>
    <property type="match status" value="2"/>
</dbReference>
<dbReference type="Proteomes" id="UP000324800">
    <property type="component" value="Unassembled WGS sequence"/>
</dbReference>
<accession>A0A5J4UUL5</accession>
<dbReference type="PRINTS" id="PR00320">
    <property type="entry name" value="GPROTEINBRPT"/>
</dbReference>
<proteinExistence type="inferred from homology"/>
<organism evidence="5 6">
    <name type="scientific">Streblomastix strix</name>
    <dbReference type="NCBI Taxonomy" id="222440"/>
    <lineage>
        <taxon>Eukaryota</taxon>
        <taxon>Metamonada</taxon>
        <taxon>Preaxostyla</taxon>
        <taxon>Oxymonadida</taxon>
        <taxon>Streblomastigidae</taxon>
        <taxon>Streblomastix</taxon>
    </lineage>
</organism>
<dbReference type="InterPro" id="IPR001680">
    <property type="entry name" value="WD40_rpt"/>
</dbReference>
<evidence type="ECO:0000256" key="2">
    <source>
        <dbReference type="ARBA" id="ARBA00022737"/>
    </source>
</evidence>
<dbReference type="SUPFAM" id="SSF50978">
    <property type="entry name" value="WD40 repeat-like"/>
    <property type="match status" value="1"/>
</dbReference>
<dbReference type="EMBL" id="SNRW01012393">
    <property type="protein sequence ID" value="KAA6373880.1"/>
    <property type="molecule type" value="Genomic_DNA"/>
</dbReference>
<protein>
    <submittedName>
        <fullName evidence="5">Putative Pre-mRNA-splicing factor prp5</fullName>
    </submittedName>
</protein>
<dbReference type="GO" id="GO:0000398">
    <property type="term" value="P:mRNA splicing, via spliceosome"/>
    <property type="evidence" value="ECO:0007669"/>
    <property type="project" value="InterPro"/>
</dbReference>
<evidence type="ECO:0000256" key="3">
    <source>
        <dbReference type="ARBA" id="ARBA00025726"/>
    </source>
</evidence>
<dbReference type="GO" id="GO:0071011">
    <property type="term" value="C:precatalytic spliceosome"/>
    <property type="evidence" value="ECO:0007669"/>
    <property type="project" value="TreeGrafter"/>
</dbReference>
<dbReference type="CDD" id="cd00200">
    <property type="entry name" value="WD40"/>
    <property type="match status" value="1"/>
</dbReference>
<evidence type="ECO:0000256" key="1">
    <source>
        <dbReference type="ARBA" id="ARBA00022574"/>
    </source>
</evidence>
<dbReference type="InterPro" id="IPR015943">
    <property type="entry name" value="WD40/YVTN_repeat-like_dom_sf"/>
</dbReference>
<dbReference type="GO" id="GO:0000974">
    <property type="term" value="C:Prp19 complex"/>
    <property type="evidence" value="ECO:0007669"/>
    <property type="project" value="TreeGrafter"/>
</dbReference>
<dbReference type="PANTHER" id="PTHR19923">
    <property type="entry name" value="WD40 REPEAT PROTEINPRL1/PRL2-RELATED"/>
    <property type="match status" value="1"/>
</dbReference>
<dbReference type="PROSITE" id="PS00678">
    <property type="entry name" value="WD_REPEATS_1"/>
    <property type="match status" value="2"/>
</dbReference>
<name>A0A5J4UUL5_9EUKA</name>
<dbReference type="Gene3D" id="2.130.10.10">
    <property type="entry name" value="YVTN repeat-like/Quinoprotein amine dehydrogenase"/>
    <property type="match status" value="1"/>
</dbReference>
<comment type="similarity">
    <text evidence="3">Belongs to the WD repeat PRL1/PRL2 family.</text>
</comment>